<evidence type="ECO:0000313" key="2">
    <source>
        <dbReference type="Proteomes" id="UP001234585"/>
    </source>
</evidence>
<dbReference type="EMBL" id="CP132302">
    <property type="protein sequence ID" value="WLR98287.1"/>
    <property type="molecule type" value="Genomic_DNA"/>
</dbReference>
<proteinExistence type="predicted"/>
<dbReference type="Proteomes" id="UP001234585">
    <property type="component" value="Chromosome"/>
</dbReference>
<accession>A0AA50CLP7</accession>
<evidence type="ECO:0000313" key="1">
    <source>
        <dbReference type="EMBL" id="WLR98287.1"/>
    </source>
</evidence>
<gene>
    <name evidence="1" type="ORF">Q9313_04450</name>
</gene>
<sequence>MKSEKSPIFGGDIAVRARGNGFTYAIQRFVSEKIQARRRRISADHAAWELAQLPDYLKQDIQWPPTPDHEEH</sequence>
<name>A0AA50CLP7_9HYPH</name>
<reference evidence="1 2" key="1">
    <citation type="submission" date="2023-08" db="EMBL/GenBank/DDBJ databases">
        <title>Pathogen: clinical or host-associated sample.</title>
        <authorList>
            <person name="Hergert J."/>
            <person name="Casey R."/>
            <person name="Wagner J."/>
            <person name="Young E.L."/>
            <person name="Oakeson K.F."/>
        </authorList>
    </citation>
    <scope>NUCLEOTIDE SEQUENCE [LARGE SCALE GENOMIC DNA]</scope>
    <source>
        <strain evidence="1 2">1760953</strain>
    </source>
</reference>
<protein>
    <submittedName>
        <fullName evidence="1">Uncharacterized protein</fullName>
    </submittedName>
</protein>
<organism evidence="1 2">
    <name type="scientific">Shinella sumterensis</name>
    <dbReference type="NCBI Taxonomy" id="1967501"/>
    <lineage>
        <taxon>Bacteria</taxon>
        <taxon>Pseudomonadati</taxon>
        <taxon>Pseudomonadota</taxon>
        <taxon>Alphaproteobacteria</taxon>
        <taxon>Hyphomicrobiales</taxon>
        <taxon>Rhizobiaceae</taxon>
        <taxon>Shinella</taxon>
    </lineage>
</organism>
<keyword evidence="2" id="KW-1185">Reference proteome</keyword>
<dbReference type="RefSeq" id="WP_306038047.1">
    <property type="nucleotide sequence ID" value="NZ_CP132302.1"/>
</dbReference>
<dbReference type="AlphaFoldDB" id="A0AA50CLP7"/>